<accession>A0AAE7WFW4</accession>
<dbReference type="GeneID" id="77953214"/>
<reference evidence="1" key="1">
    <citation type="journal article" date="2021" name="Viruses">
        <title>Novel Viruses That Lyse Plant and Human Strains of Kosakonia cowanii.</title>
        <authorList>
            <person name="Petrzik K."/>
            <person name="Brazdova S."/>
            <person name="Krawczyk K."/>
        </authorList>
    </citation>
    <scope>NUCLEOTIDE SEQUENCE</scope>
</reference>
<dbReference type="KEGG" id="vg:77953214"/>
<sequence>MLVTFTSFDRIIEEHVRKKMMMSFRMMYEKDIPLVVEGLREWLIKSVGCFMTVGHCRVADLAYWYESDAVVEEFDDLLLEFKDYLESNKGIDPKKDYTLLRYGDNLTFILMEGKNGLDLPNPLVDLPDPNAELYDRLKGRFDEFMEKLAVEFEDSFDVYEFMGELAPEELIESLFKKQMAMRQMDEQCGNILLQYSPIVPGGKTL</sequence>
<proteinExistence type="predicted"/>
<dbReference type="EMBL" id="MZ348422">
    <property type="protein sequence ID" value="QYN80037.1"/>
    <property type="molecule type" value="Genomic_DNA"/>
</dbReference>
<organism evidence="1 2">
    <name type="scientific">Kosakonia phage Kc263</name>
    <dbReference type="NCBI Taxonomy" id="2863194"/>
    <lineage>
        <taxon>Viruses</taxon>
        <taxon>Duplodnaviria</taxon>
        <taxon>Heunggongvirae</taxon>
        <taxon>Uroviricota</taxon>
        <taxon>Caudoviricetes</taxon>
        <taxon>Chimalliviridae</taxon>
        <taxon>Branisovskavirus</taxon>
        <taxon>Branisovskavirus Kc263</taxon>
    </lineage>
</organism>
<evidence type="ECO:0000313" key="1">
    <source>
        <dbReference type="EMBL" id="QYN80037.1"/>
    </source>
</evidence>
<dbReference type="RefSeq" id="YP_010676849.1">
    <property type="nucleotide sequence ID" value="NC_071015.1"/>
</dbReference>
<protein>
    <submittedName>
        <fullName evidence="1">Uncharacterized protein</fullName>
    </submittedName>
</protein>
<dbReference type="Proteomes" id="UP000828443">
    <property type="component" value="Segment"/>
</dbReference>
<keyword evidence="2" id="KW-1185">Reference proteome</keyword>
<name>A0AAE7WFW4_9CAUD</name>
<evidence type="ECO:0000313" key="2">
    <source>
        <dbReference type="Proteomes" id="UP000828443"/>
    </source>
</evidence>